<organism evidence="2 3">
    <name type="scientific">Boletus reticuloceps</name>
    <dbReference type="NCBI Taxonomy" id="495285"/>
    <lineage>
        <taxon>Eukaryota</taxon>
        <taxon>Fungi</taxon>
        <taxon>Dikarya</taxon>
        <taxon>Basidiomycota</taxon>
        <taxon>Agaricomycotina</taxon>
        <taxon>Agaricomycetes</taxon>
        <taxon>Agaricomycetidae</taxon>
        <taxon>Boletales</taxon>
        <taxon>Boletineae</taxon>
        <taxon>Boletaceae</taxon>
        <taxon>Boletoideae</taxon>
        <taxon>Boletus</taxon>
    </lineage>
</organism>
<feature type="compositionally biased region" description="Acidic residues" evidence="1">
    <location>
        <begin position="48"/>
        <end position="61"/>
    </location>
</feature>
<evidence type="ECO:0000256" key="1">
    <source>
        <dbReference type="SAM" id="MobiDB-lite"/>
    </source>
</evidence>
<proteinExistence type="predicted"/>
<dbReference type="EMBL" id="JAGFBS010000008">
    <property type="protein sequence ID" value="KAG6377905.1"/>
    <property type="molecule type" value="Genomic_DNA"/>
</dbReference>
<keyword evidence="3" id="KW-1185">Reference proteome</keyword>
<name>A0A8I2YSV8_9AGAM</name>
<reference evidence="2" key="1">
    <citation type="submission" date="2021-03" db="EMBL/GenBank/DDBJ databases">
        <title>Evolutionary innovations through gain and loss of genes in the ectomycorrhizal Boletales.</title>
        <authorList>
            <person name="Wu G."/>
            <person name="Miyauchi S."/>
            <person name="Morin E."/>
            <person name="Yang Z.-L."/>
            <person name="Xu J."/>
            <person name="Martin F.M."/>
        </authorList>
    </citation>
    <scope>NUCLEOTIDE SEQUENCE</scope>
    <source>
        <strain evidence="2">BR01</strain>
    </source>
</reference>
<gene>
    <name evidence="2" type="ORF">JVT61DRAFT_14694</name>
</gene>
<evidence type="ECO:0000313" key="2">
    <source>
        <dbReference type="EMBL" id="KAG6377905.1"/>
    </source>
</evidence>
<accession>A0A8I2YSV8</accession>
<evidence type="ECO:0000313" key="3">
    <source>
        <dbReference type="Proteomes" id="UP000683000"/>
    </source>
</evidence>
<feature type="region of interest" description="Disordered" evidence="1">
    <location>
        <begin position="32"/>
        <end position="73"/>
    </location>
</feature>
<comment type="caution">
    <text evidence="2">The sequence shown here is derived from an EMBL/GenBank/DDBJ whole genome shotgun (WGS) entry which is preliminary data.</text>
</comment>
<dbReference type="Proteomes" id="UP000683000">
    <property type="component" value="Unassembled WGS sequence"/>
</dbReference>
<protein>
    <submittedName>
        <fullName evidence="2">Uncharacterized protein</fullName>
    </submittedName>
</protein>
<dbReference type="AlphaFoldDB" id="A0A8I2YSV8"/>
<sequence>MMLYSQDLSQMKSLYLVHPWLDSLLEQDDAHSGALVEDDVPPPSAYTDDGEISDEEFDDDTSPLPGPELPSYAAPEHTATTVQSALAHAGNIESTWDGLQAGCGVIA</sequence>
<dbReference type="OrthoDB" id="2679089at2759"/>